<name>A0A699RQJ7_TANCI</name>
<reference evidence="1" key="1">
    <citation type="journal article" date="2019" name="Sci. Rep.">
        <title>Draft genome of Tanacetum cinerariifolium, the natural source of mosquito coil.</title>
        <authorList>
            <person name="Yamashiro T."/>
            <person name="Shiraishi A."/>
            <person name="Satake H."/>
            <person name="Nakayama K."/>
        </authorList>
    </citation>
    <scope>NUCLEOTIDE SEQUENCE</scope>
</reference>
<proteinExistence type="predicted"/>
<feature type="non-terminal residue" evidence="1">
    <location>
        <position position="137"/>
    </location>
</feature>
<organism evidence="1">
    <name type="scientific">Tanacetum cinerariifolium</name>
    <name type="common">Dalmatian daisy</name>
    <name type="synonym">Chrysanthemum cinerariifolium</name>
    <dbReference type="NCBI Taxonomy" id="118510"/>
    <lineage>
        <taxon>Eukaryota</taxon>
        <taxon>Viridiplantae</taxon>
        <taxon>Streptophyta</taxon>
        <taxon>Embryophyta</taxon>
        <taxon>Tracheophyta</taxon>
        <taxon>Spermatophyta</taxon>
        <taxon>Magnoliopsida</taxon>
        <taxon>eudicotyledons</taxon>
        <taxon>Gunneridae</taxon>
        <taxon>Pentapetalae</taxon>
        <taxon>asterids</taxon>
        <taxon>campanulids</taxon>
        <taxon>Asterales</taxon>
        <taxon>Asteraceae</taxon>
        <taxon>Asteroideae</taxon>
        <taxon>Anthemideae</taxon>
        <taxon>Anthemidinae</taxon>
        <taxon>Tanacetum</taxon>
    </lineage>
</organism>
<gene>
    <name evidence="1" type="ORF">Tci_861709</name>
</gene>
<protein>
    <submittedName>
        <fullName evidence="1">Uncharacterized protein</fullName>
    </submittedName>
</protein>
<feature type="non-terminal residue" evidence="1">
    <location>
        <position position="1"/>
    </location>
</feature>
<sequence>GYGRYRYGAEIRDISHGRNVGYRAFHGAILGNSAQNGPVAAAEAGSIGETAEGIERRHDAARRGISQYVVVAHPAGEEGGGFLAELDVARAIFFASRKGGLHEARRPFAGGPKLLGQQGRIRGSLRLVVEAAVAVAG</sequence>
<dbReference type="AlphaFoldDB" id="A0A699RQJ7"/>
<accession>A0A699RQJ7</accession>
<dbReference type="EMBL" id="BKCJ011122524">
    <property type="protein sequence ID" value="GFC89739.1"/>
    <property type="molecule type" value="Genomic_DNA"/>
</dbReference>
<comment type="caution">
    <text evidence="1">The sequence shown here is derived from an EMBL/GenBank/DDBJ whole genome shotgun (WGS) entry which is preliminary data.</text>
</comment>
<evidence type="ECO:0000313" key="1">
    <source>
        <dbReference type="EMBL" id="GFC89739.1"/>
    </source>
</evidence>